<keyword evidence="2" id="KW-1185">Reference proteome</keyword>
<dbReference type="OrthoDB" id="6631333at2"/>
<dbReference type="InterPro" id="IPR036215">
    <property type="entry name" value="TM0957-like_sf"/>
</dbReference>
<dbReference type="Pfam" id="PF10054">
    <property type="entry name" value="DUF2291"/>
    <property type="match status" value="1"/>
</dbReference>
<evidence type="ECO:0000313" key="2">
    <source>
        <dbReference type="Proteomes" id="UP000238338"/>
    </source>
</evidence>
<dbReference type="EMBL" id="PVEP01000001">
    <property type="protein sequence ID" value="PQV59208.1"/>
    <property type="molecule type" value="Genomic_DNA"/>
</dbReference>
<dbReference type="InterPro" id="IPR014582">
    <property type="entry name" value="UCP033535_lipo"/>
</dbReference>
<accession>A0A2S8SEU7</accession>
<reference evidence="1 2" key="1">
    <citation type="submission" date="2018-02" db="EMBL/GenBank/DDBJ databases">
        <title>Genomic Encyclopedia of Archaeal and Bacterial Type Strains, Phase II (KMG-II): from individual species to whole genera.</title>
        <authorList>
            <person name="Goeker M."/>
        </authorList>
    </citation>
    <scope>NUCLEOTIDE SEQUENCE [LARGE SCALE GENOMIC DNA]</scope>
    <source>
        <strain evidence="1 2">DSM 18921</strain>
    </source>
</reference>
<dbReference type="PIRSF" id="PIRSF033535">
    <property type="entry name" value="UCP033535_plp"/>
    <property type="match status" value="1"/>
</dbReference>
<dbReference type="SUPFAM" id="SSF141318">
    <property type="entry name" value="TM0957-like"/>
    <property type="match status" value="1"/>
</dbReference>
<evidence type="ECO:0000313" key="1">
    <source>
        <dbReference type="EMBL" id="PQV59208.1"/>
    </source>
</evidence>
<comment type="caution">
    <text evidence="1">The sequence shown here is derived from an EMBL/GenBank/DDBJ whole genome shotgun (WGS) entry which is preliminary data.</text>
</comment>
<dbReference type="RefSeq" id="WP_105513399.1">
    <property type="nucleotide sequence ID" value="NZ_PVEP01000001.1"/>
</dbReference>
<organism evidence="1 2">
    <name type="scientific">Albidovulum denitrificans</name>
    <dbReference type="NCBI Taxonomy" id="404881"/>
    <lineage>
        <taxon>Bacteria</taxon>
        <taxon>Pseudomonadati</taxon>
        <taxon>Pseudomonadota</taxon>
        <taxon>Alphaproteobacteria</taxon>
        <taxon>Rhodobacterales</taxon>
        <taxon>Paracoccaceae</taxon>
        <taxon>Albidovulum</taxon>
    </lineage>
</organism>
<dbReference type="Proteomes" id="UP000238338">
    <property type="component" value="Unassembled WGS sequence"/>
</dbReference>
<keyword evidence="1" id="KW-0449">Lipoprotein</keyword>
<proteinExistence type="predicted"/>
<dbReference type="AlphaFoldDB" id="A0A2S8SEU7"/>
<sequence length="222" mass="23127">MSQTQSPARTPAPKAPAASRRGLMISAGLAVVVLAAMAFDTTVVHIGSEADVRQQAFNPDAFGEQEFPRIQAAVEAKAVDALTLAPAVMADKAAAAKQYGTAASTGAIMSVKLTGVVGEGKSGIYTLAVDGVPPEIRVRVQTGPAINGTDLRDAPGDIEFGHFKNQIEYQDAGSGINRAMKKAILDGLDTAALSGKTVDVVGAFRLINPKNWMITPVRIDVK</sequence>
<name>A0A2S8SEU7_9RHOB</name>
<protein>
    <submittedName>
        <fullName evidence="1">Putative lipoprotein</fullName>
    </submittedName>
</protein>
<gene>
    <name evidence="1" type="ORF">LX70_01032</name>
</gene>